<dbReference type="PANTHER" id="PTHR31876:SF26">
    <property type="entry name" value="PROTEIN LIKE COV 2"/>
    <property type="match status" value="1"/>
</dbReference>
<dbReference type="Pfam" id="PF04367">
    <property type="entry name" value="DUF502"/>
    <property type="match status" value="1"/>
</dbReference>
<accession>A0A1M5DCJ9</accession>
<protein>
    <submittedName>
        <fullName evidence="2">Uncharacterized membrane protein</fullName>
    </submittedName>
</protein>
<keyword evidence="3" id="KW-1185">Reference proteome</keyword>
<dbReference type="OrthoDB" id="9789516at2"/>
<dbReference type="STRING" id="1484053.SAMN05444274_10742"/>
<dbReference type="PANTHER" id="PTHR31876">
    <property type="entry name" value="COV-LIKE PROTEIN 1"/>
    <property type="match status" value="1"/>
</dbReference>
<keyword evidence="1" id="KW-0812">Transmembrane</keyword>
<dbReference type="EMBL" id="FQUM01000007">
    <property type="protein sequence ID" value="SHF64687.1"/>
    <property type="molecule type" value="Genomic_DNA"/>
</dbReference>
<organism evidence="2 3">
    <name type="scientific">Mariniphaga anaerophila</name>
    <dbReference type="NCBI Taxonomy" id="1484053"/>
    <lineage>
        <taxon>Bacteria</taxon>
        <taxon>Pseudomonadati</taxon>
        <taxon>Bacteroidota</taxon>
        <taxon>Bacteroidia</taxon>
        <taxon>Marinilabiliales</taxon>
        <taxon>Prolixibacteraceae</taxon>
        <taxon>Mariniphaga</taxon>
    </lineage>
</organism>
<reference evidence="2 3" key="1">
    <citation type="submission" date="2016-11" db="EMBL/GenBank/DDBJ databases">
        <authorList>
            <person name="Jaros S."/>
            <person name="Januszkiewicz K."/>
            <person name="Wedrychowicz H."/>
        </authorList>
    </citation>
    <scope>NUCLEOTIDE SEQUENCE [LARGE SCALE GENOMIC DNA]</scope>
    <source>
        <strain evidence="2 3">DSM 26910</strain>
    </source>
</reference>
<evidence type="ECO:0000256" key="1">
    <source>
        <dbReference type="SAM" id="Phobius"/>
    </source>
</evidence>
<name>A0A1M5DCJ9_9BACT</name>
<gene>
    <name evidence="2" type="ORF">SAMN05444274_10742</name>
</gene>
<feature type="transmembrane region" description="Helical" evidence="1">
    <location>
        <begin position="7"/>
        <end position="29"/>
    </location>
</feature>
<feature type="transmembrane region" description="Helical" evidence="1">
    <location>
        <begin position="49"/>
        <end position="70"/>
    </location>
</feature>
<keyword evidence="1" id="KW-0472">Membrane</keyword>
<keyword evidence="1" id="KW-1133">Transmembrane helix</keyword>
<sequence length="212" mass="23916">MAMVKKVIQYFLQGILLVAPVVIVIYILYSLFITVDGWLNRQISPLLGFSLPGLGIVFLFVSLTLLGFLGQTAFLRPLKRIAANFIRRIPLLNLLYSSINDLFSAFVGKEKKFNVPVKVLFNAENNLWKLGFVTKETMDIIGSGELAAVYFPHSYNFSGELYLVPAERIRHLDITPAEAMKFIVSGGVTRFDNTESNINDELEKEENYNAEN</sequence>
<dbReference type="InterPro" id="IPR007462">
    <property type="entry name" value="COV1-like"/>
</dbReference>
<evidence type="ECO:0000313" key="2">
    <source>
        <dbReference type="EMBL" id="SHF64687.1"/>
    </source>
</evidence>
<proteinExistence type="predicted"/>
<evidence type="ECO:0000313" key="3">
    <source>
        <dbReference type="Proteomes" id="UP000184164"/>
    </source>
</evidence>
<dbReference type="Proteomes" id="UP000184164">
    <property type="component" value="Unassembled WGS sequence"/>
</dbReference>
<dbReference type="AlphaFoldDB" id="A0A1M5DCJ9"/>